<dbReference type="EMBL" id="JAACXV010014451">
    <property type="protein sequence ID" value="KAF7267209.1"/>
    <property type="molecule type" value="Genomic_DNA"/>
</dbReference>
<dbReference type="OrthoDB" id="1936208at2759"/>
<dbReference type="Proteomes" id="UP000625711">
    <property type="component" value="Unassembled WGS sequence"/>
</dbReference>
<dbReference type="GO" id="GO:0005886">
    <property type="term" value="C:plasma membrane"/>
    <property type="evidence" value="ECO:0007669"/>
    <property type="project" value="InterPro"/>
</dbReference>
<name>A0A834M6X5_RHYFE</name>
<reference evidence="3" key="1">
    <citation type="submission" date="2020-08" db="EMBL/GenBank/DDBJ databases">
        <title>Genome sequencing and assembly of the red palm weevil Rhynchophorus ferrugineus.</title>
        <authorList>
            <person name="Dias G.B."/>
            <person name="Bergman C.M."/>
            <person name="Manee M."/>
        </authorList>
    </citation>
    <scope>NUCLEOTIDE SEQUENCE</scope>
    <source>
        <strain evidence="3">AA-2017</strain>
        <tissue evidence="3">Whole larva</tissue>
    </source>
</reference>
<gene>
    <name evidence="3" type="ORF">GWI33_019542</name>
</gene>
<feature type="region of interest" description="Disordered" evidence="1">
    <location>
        <begin position="1"/>
        <end position="28"/>
    </location>
</feature>
<keyword evidence="2" id="KW-0812">Transmembrane</keyword>
<organism evidence="3 4">
    <name type="scientific">Rhynchophorus ferrugineus</name>
    <name type="common">Red palm weevil</name>
    <name type="synonym">Curculio ferrugineus</name>
    <dbReference type="NCBI Taxonomy" id="354439"/>
    <lineage>
        <taxon>Eukaryota</taxon>
        <taxon>Metazoa</taxon>
        <taxon>Ecdysozoa</taxon>
        <taxon>Arthropoda</taxon>
        <taxon>Hexapoda</taxon>
        <taxon>Insecta</taxon>
        <taxon>Pterygota</taxon>
        <taxon>Neoptera</taxon>
        <taxon>Endopterygota</taxon>
        <taxon>Coleoptera</taxon>
        <taxon>Polyphaga</taxon>
        <taxon>Cucujiformia</taxon>
        <taxon>Curculionidae</taxon>
        <taxon>Dryophthorinae</taxon>
        <taxon>Rhynchophorus</taxon>
    </lineage>
</organism>
<proteinExistence type="predicted"/>
<feature type="transmembrane region" description="Helical" evidence="2">
    <location>
        <begin position="230"/>
        <end position="255"/>
    </location>
</feature>
<accession>A0A834M6X5</accession>
<evidence type="ECO:0000256" key="2">
    <source>
        <dbReference type="SAM" id="Phobius"/>
    </source>
</evidence>
<keyword evidence="2" id="KW-1133">Transmembrane helix</keyword>
<keyword evidence="4" id="KW-1185">Reference proteome</keyword>
<protein>
    <submittedName>
        <fullName evidence="3">Uncharacterized protein</fullName>
    </submittedName>
</protein>
<dbReference type="GO" id="GO:0008381">
    <property type="term" value="F:mechanosensitive monoatomic ion channel activity"/>
    <property type="evidence" value="ECO:0007669"/>
    <property type="project" value="TreeGrafter"/>
</dbReference>
<evidence type="ECO:0000313" key="4">
    <source>
        <dbReference type="Proteomes" id="UP000625711"/>
    </source>
</evidence>
<keyword evidence="2" id="KW-0472">Membrane</keyword>
<dbReference type="PANTHER" id="PTHR23302">
    <property type="entry name" value="TRANSMEMBRANE CHANNEL-RELATED"/>
    <property type="match status" value="1"/>
</dbReference>
<dbReference type="AlphaFoldDB" id="A0A834M6X5"/>
<comment type="caution">
    <text evidence="3">The sequence shown here is derived from an EMBL/GenBank/DDBJ whole genome shotgun (WGS) entry which is preliminary data.</text>
</comment>
<feature type="compositionally biased region" description="Basic residues" evidence="1">
    <location>
        <begin position="1"/>
        <end position="11"/>
    </location>
</feature>
<dbReference type="PANTHER" id="PTHR23302:SF24">
    <property type="entry name" value="TMC DOMAIN-CONTAINING PROTEIN"/>
    <property type="match status" value="1"/>
</dbReference>
<sequence length="316" mass="36550">MSGGEKKKKGIRSQGWEEAGSEFYQESYPGDSDFEGIWNDPKRLATLLPSKQNRAVATTIRLRTNDSKSYKSTVRRHTNRSRRDSTVLRRASAAGEVEVAMLPDLSEMRSNEQTAWEDIMGIKAWPIPMSKKREEKAKIMSEQHLRLQGLEQFNWKRRKAWQQFRIRLLEIYHKIELWRGELKNIEALAPVAFTLAELEPSESCGPFRNLPSIWSLVDDTFQTAPGFLKALASFLTTPTFIIPLFIVLVLLLYYYTAVNSANRHMVTVLKNQLVLEGHDKKFLIDRLYMFIKQENDKRARIANRMTDGDVNPNMHS</sequence>
<dbReference type="InterPro" id="IPR038900">
    <property type="entry name" value="TMC"/>
</dbReference>
<evidence type="ECO:0000313" key="3">
    <source>
        <dbReference type="EMBL" id="KAF7267209.1"/>
    </source>
</evidence>
<evidence type="ECO:0000256" key="1">
    <source>
        <dbReference type="SAM" id="MobiDB-lite"/>
    </source>
</evidence>